<evidence type="ECO:0000313" key="6">
    <source>
        <dbReference type="Proteomes" id="UP000294772"/>
    </source>
</evidence>
<gene>
    <name evidence="5" type="ORF">EV676_1185</name>
</gene>
<feature type="coiled-coil region" evidence="1">
    <location>
        <begin position="769"/>
        <end position="796"/>
    </location>
</feature>
<proteinExistence type="predicted"/>
<dbReference type="RefSeq" id="WP_132766391.1">
    <property type="nucleotide sequence ID" value="NZ_CP110416.1"/>
</dbReference>
<feature type="region of interest" description="Disordered" evidence="2">
    <location>
        <begin position="569"/>
        <end position="588"/>
    </location>
</feature>
<evidence type="ECO:0000259" key="4">
    <source>
        <dbReference type="Pfam" id="PF20155"/>
    </source>
</evidence>
<reference evidence="5 6" key="1">
    <citation type="submission" date="2019-03" db="EMBL/GenBank/DDBJ databases">
        <title>Genomic Encyclopedia of Type Strains, Phase IV (KMG-IV): sequencing the most valuable type-strain genomes for metagenomic binning, comparative biology and taxonomic classification.</title>
        <authorList>
            <person name="Goeker M."/>
        </authorList>
    </citation>
    <scope>NUCLEOTIDE SEQUENCE [LARGE SCALE GENOMIC DNA]</scope>
    <source>
        <strain evidence="5 6">DSM 15264</strain>
    </source>
</reference>
<sequence length="1128" mass="118184">MATERAQILIRAVDETRRAFQSVQGNLARLRDEAAQVGQVLSRIGGAIGIGLGVRELVEVADQYKNLQARLKLAVTSQEEFNRADAALFEIAQKNRAPLAETVTLYARLAPSVQALGRSQADVLAATDAIGQAVSLSGASSDAAAGALLQLGQAFASGQLRGEEFNSVIEQTPRLAQAIADGMGVPLGALRALAQEGKITSQAVLDALLKERTRLAEEYASLPDTVSGALTRLKNAFQRAFGERDASSGVTAGLAQAIQLVARHLELLIDLAGVVLVAALGRMAGAFASGVAATRAEAAARLAHLRTLQAEALARVRLADAALAQARAQGLVTSALVAEAAKARLQATAASGAVAQAIASTTVFGRAVGLLRGALALLGGPIGVLVTGVTLLGGALYSSRDALVEFGGRTASIRQIVAATWDLVVEKVGDVVGALGRLVGTNDLSWARVREAMVGALNAIGTAVRTMVNVVIGAFNAIGSVVGITAAFLVERFRNAFSDIGELAKALGQDVAAAFSGDFSMQSLRAALGRQLGEVRDFGKELAGAVRDAVTRDYVGEAAQAIARRIRPEPTQPGVFGRPQPQALSAPDKGGEAAKLALVQAQAETEFKLLKDALDRQARALDASLEDRLISLKDYYAAKTRIEQQEIDAEIRRVQVSLAEQQRLQRTGKDEPVRLKAKAEVAKLEAELTVLNNKRADVEVANARAAAKAERELAEALAQAREELAQLTGTDTAEDRRTAIERSYRDLRARLAAENDAAGVSLVDRLIDVKAAQANLAALEAEWRLVTERLRNAQDAIGIQSQAGLLTEAQARRQIVALQQQSAAEMQRLLPAMQQAAAAIGPDAVVRVQAWRNELERTRLVTDELAPLWNRIGEGFGTALQGMVTGAQSLREALSNLFRQVADAFLQQMVIQPFQQWVAMQARMLAMKLGFTQQEAAIEQAAAAQSVATKQAETAAKVSANAAEAGSGAAASQASIPIAGPALAIAAMAAMVAAVMALLGGIKKFAAGGFVTGPGTATSDSIPARLSAGEYVVRAAAVRRVGVAFLDALNGLHAPPVWDGRRLAFAAGGLVPQVQVQPAAPPVSQAVRIVNAIDPGVTHDHLQTPAGERVILNIIGRNARAVRAALQG</sequence>
<dbReference type="Proteomes" id="UP000294772">
    <property type="component" value="Unassembled WGS sequence"/>
</dbReference>
<feature type="transmembrane region" description="Helical" evidence="3">
    <location>
        <begin position="978"/>
        <end position="999"/>
    </location>
</feature>
<feature type="domain" description="Tape measure protein N-terminal" evidence="4">
    <location>
        <begin position="55"/>
        <end position="244"/>
    </location>
</feature>
<dbReference type="Pfam" id="PF20155">
    <property type="entry name" value="TMP_3"/>
    <property type="match status" value="1"/>
</dbReference>
<organism evidence="5 6">
    <name type="scientific">Caldimonas thermodepolymerans</name>
    <dbReference type="NCBI Taxonomy" id="215580"/>
    <lineage>
        <taxon>Bacteria</taxon>
        <taxon>Pseudomonadati</taxon>
        <taxon>Pseudomonadota</taxon>
        <taxon>Betaproteobacteria</taxon>
        <taxon>Burkholderiales</taxon>
        <taxon>Sphaerotilaceae</taxon>
        <taxon>Caldimonas</taxon>
    </lineage>
</organism>
<comment type="caution">
    <text evidence="5">The sequence shown here is derived from an EMBL/GenBank/DDBJ whole genome shotgun (WGS) entry which is preliminary data.</text>
</comment>
<dbReference type="EMBL" id="SLXF01000018">
    <property type="protein sequence ID" value="TCP02314.1"/>
    <property type="molecule type" value="Genomic_DNA"/>
</dbReference>
<accession>A0AA46DA47</accession>
<evidence type="ECO:0000256" key="1">
    <source>
        <dbReference type="SAM" id="Coils"/>
    </source>
</evidence>
<dbReference type="InterPro" id="IPR013491">
    <property type="entry name" value="Tape_meas_N"/>
</dbReference>
<evidence type="ECO:0000313" key="5">
    <source>
        <dbReference type="EMBL" id="TCP02314.1"/>
    </source>
</evidence>
<dbReference type="NCBIfam" id="TIGR02675">
    <property type="entry name" value="tape_meas_nterm"/>
    <property type="match status" value="1"/>
</dbReference>
<keyword evidence="3" id="KW-0472">Membrane</keyword>
<protein>
    <submittedName>
        <fullName evidence="5">Tape measure domain-containing protein</fullName>
    </submittedName>
</protein>
<keyword evidence="3" id="KW-0812">Transmembrane</keyword>
<feature type="coiled-coil region" evidence="1">
    <location>
        <begin position="674"/>
        <end position="730"/>
    </location>
</feature>
<keyword evidence="1" id="KW-0175">Coiled coil</keyword>
<evidence type="ECO:0000256" key="3">
    <source>
        <dbReference type="SAM" id="Phobius"/>
    </source>
</evidence>
<name>A0AA46DA47_9BURK</name>
<keyword evidence="3" id="KW-1133">Transmembrane helix</keyword>
<evidence type="ECO:0000256" key="2">
    <source>
        <dbReference type="SAM" id="MobiDB-lite"/>
    </source>
</evidence>
<dbReference type="AlphaFoldDB" id="A0AA46DA47"/>